<evidence type="ECO:0000313" key="2">
    <source>
        <dbReference type="EMBL" id="SMF41606.1"/>
    </source>
</evidence>
<feature type="region of interest" description="Disordered" evidence="1">
    <location>
        <begin position="186"/>
        <end position="232"/>
    </location>
</feature>
<proteinExistence type="predicted"/>
<organism evidence="2 3">
    <name type="scientific">Tistlia consotensis USBA 355</name>
    <dbReference type="NCBI Taxonomy" id="560819"/>
    <lineage>
        <taxon>Bacteria</taxon>
        <taxon>Pseudomonadati</taxon>
        <taxon>Pseudomonadota</taxon>
        <taxon>Alphaproteobacteria</taxon>
        <taxon>Rhodospirillales</taxon>
        <taxon>Rhodovibrionaceae</taxon>
        <taxon>Tistlia</taxon>
    </lineage>
</organism>
<keyword evidence="3" id="KW-1185">Reference proteome</keyword>
<evidence type="ECO:0000256" key="1">
    <source>
        <dbReference type="SAM" id="MobiDB-lite"/>
    </source>
</evidence>
<accession>A0A1Y6C890</accession>
<name>A0A1Y6C890_9PROT</name>
<gene>
    <name evidence="2" type="ORF">SAMN05428998_114109</name>
</gene>
<dbReference type="RefSeq" id="WP_085123933.1">
    <property type="nucleotide sequence ID" value="NZ_FWZX01000014.1"/>
</dbReference>
<reference evidence="2 3" key="1">
    <citation type="submission" date="2017-04" db="EMBL/GenBank/DDBJ databases">
        <authorList>
            <person name="Afonso C.L."/>
            <person name="Miller P.J."/>
            <person name="Scott M.A."/>
            <person name="Spackman E."/>
            <person name="Goraichik I."/>
            <person name="Dimitrov K.M."/>
            <person name="Suarez D.L."/>
            <person name="Swayne D.E."/>
        </authorList>
    </citation>
    <scope>NUCLEOTIDE SEQUENCE [LARGE SCALE GENOMIC DNA]</scope>
    <source>
        <strain evidence="2 3">USBA 355</strain>
    </source>
</reference>
<dbReference type="AlphaFoldDB" id="A0A1Y6C890"/>
<dbReference type="EMBL" id="FWZX01000014">
    <property type="protein sequence ID" value="SMF41606.1"/>
    <property type="molecule type" value="Genomic_DNA"/>
</dbReference>
<dbReference type="STRING" id="560819.SAMN05428998_114109"/>
<protein>
    <submittedName>
        <fullName evidence="2">Uncharacterized protein</fullName>
    </submittedName>
</protein>
<evidence type="ECO:0000313" key="3">
    <source>
        <dbReference type="Proteomes" id="UP000192917"/>
    </source>
</evidence>
<dbReference type="Proteomes" id="UP000192917">
    <property type="component" value="Unassembled WGS sequence"/>
</dbReference>
<feature type="compositionally biased region" description="Low complexity" evidence="1">
    <location>
        <begin position="202"/>
        <end position="229"/>
    </location>
</feature>
<sequence>MTATRRRTALPRLVRLAALIGALVLLAVGAEAGWREDAAAGYRIWFPDSWTVQRLEQPPGHTVIGLSPDEAVAVSITAVPAGRPVTADQMMQAFESTVLSDMLTGGRAVDRVRHSINGLEGNYVTYVGSYDEGQGTFDAVVHAFYAAAGETGYFLWWIIPSAQAAQRRTEADRIFQSLTVASVTARAPATKAGPGPAPATPPAGGSASSGASSATASPPAAPAGKTASGRAARDLASGPLEAFLPAPEELPPYAKRPDLRWRVQVPAHPVPNVPAGIRRVEIVYELVGDPGPALGVTLTSGTPEALARLRKMDRIMADPKLALGEMRTGSLGLGEWDNLTLPASDDLQPGSNATIVFHKGEAIVRIVARPVALAEPVARLMADRLP</sequence>